<reference evidence="3 4" key="1">
    <citation type="journal article" date="2012" name="BMC Genomics">
        <title>Comparative genomics of the white-rot fungi, Phanerochaete carnosa and P. chrysosporium, to elucidate the genetic basis of the distinct wood types they colonize.</title>
        <authorList>
            <person name="Suzuki H."/>
            <person name="MacDonald J."/>
            <person name="Syed K."/>
            <person name="Salamov A."/>
            <person name="Hori C."/>
            <person name="Aerts A."/>
            <person name="Henrissat B."/>
            <person name="Wiebenga A."/>
            <person name="vanKuyk P.A."/>
            <person name="Barry K."/>
            <person name="Lindquist E."/>
            <person name="LaButti K."/>
            <person name="Lapidus A."/>
            <person name="Lucas S."/>
            <person name="Coutinho P."/>
            <person name="Gong Y."/>
            <person name="Samejima M."/>
            <person name="Mahadevan R."/>
            <person name="Abou-Zaid M."/>
            <person name="de Vries R.P."/>
            <person name="Igarashi K."/>
            <person name="Yadav J.S."/>
            <person name="Grigoriev I.V."/>
            <person name="Master E.R."/>
        </authorList>
    </citation>
    <scope>NUCLEOTIDE SEQUENCE [LARGE SCALE GENOMIC DNA]</scope>
    <source>
        <strain evidence="3 4">HHB-10118-sp</strain>
    </source>
</reference>
<proteinExistence type="predicted"/>
<evidence type="ECO:0000256" key="1">
    <source>
        <dbReference type="SAM" id="Coils"/>
    </source>
</evidence>
<feature type="coiled-coil region" evidence="1">
    <location>
        <begin position="208"/>
        <end position="267"/>
    </location>
</feature>
<evidence type="ECO:0000259" key="2">
    <source>
        <dbReference type="Pfam" id="PF01926"/>
    </source>
</evidence>
<dbReference type="GO" id="GO:0005525">
    <property type="term" value="F:GTP binding"/>
    <property type="evidence" value="ECO:0007669"/>
    <property type="project" value="InterPro"/>
</dbReference>
<dbReference type="SUPFAM" id="SSF52540">
    <property type="entry name" value="P-loop containing nucleoside triphosphate hydrolases"/>
    <property type="match status" value="1"/>
</dbReference>
<dbReference type="Pfam" id="PF01926">
    <property type="entry name" value="MMR_HSR1"/>
    <property type="match status" value="1"/>
</dbReference>
<dbReference type="EMBL" id="JH930470">
    <property type="protein sequence ID" value="EKM58645.1"/>
    <property type="molecule type" value="Genomic_DNA"/>
</dbReference>
<dbReference type="KEGG" id="pco:PHACADRAFT_88986"/>
<protein>
    <recommendedName>
        <fullName evidence="2">G domain-containing protein</fullName>
    </recommendedName>
</protein>
<keyword evidence="4" id="KW-1185">Reference proteome</keyword>
<dbReference type="InterPro" id="IPR027417">
    <property type="entry name" value="P-loop_NTPase"/>
</dbReference>
<dbReference type="AlphaFoldDB" id="K5WH37"/>
<dbReference type="InterPro" id="IPR006073">
    <property type="entry name" value="GTP-bd"/>
</dbReference>
<dbReference type="RefSeq" id="XP_007393949.1">
    <property type="nucleotide sequence ID" value="XM_007393887.1"/>
</dbReference>
<dbReference type="HOGENOM" id="CLU_018003_2_0_1"/>
<dbReference type="GeneID" id="18920632"/>
<dbReference type="CDD" id="cd00882">
    <property type="entry name" value="Ras_like_GTPase"/>
    <property type="match status" value="1"/>
</dbReference>
<evidence type="ECO:0000313" key="3">
    <source>
        <dbReference type="EMBL" id="EKM58645.1"/>
    </source>
</evidence>
<keyword evidence="1" id="KW-0175">Coiled coil</keyword>
<accession>K5WH37</accession>
<dbReference type="Gene3D" id="3.40.50.300">
    <property type="entry name" value="P-loop containing nucleotide triphosphate hydrolases"/>
    <property type="match status" value="1"/>
</dbReference>
<name>K5WH37_PHACS</name>
<organism evidence="3 4">
    <name type="scientific">Phanerochaete carnosa (strain HHB-10118-sp)</name>
    <name type="common">White-rot fungus</name>
    <name type="synonym">Peniophora carnosa</name>
    <dbReference type="NCBI Taxonomy" id="650164"/>
    <lineage>
        <taxon>Eukaryota</taxon>
        <taxon>Fungi</taxon>
        <taxon>Dikarya</taxon>
        <taxon>Basidiomycota</taxon>
        <taxon>Agaricomycotina</taxon>
        <taxon>Agaricomycetes</taxon>
        <taxon>Polyporales</taxon>
        <taxon>Phanerochaetaceae</taxon>
        <taxon>Phanerochaete</taxon>
    </lineage>
</organism>
<gene>
    <name evidence="3" type="ORF">PHACADRAFT_88986</name>
</gene>
<feature type="domain" description="G" evidence="2">
    <location>
        <begin position="1"/>
        <end position="74"/>
    </location>
</feature>
<sequence>MGATSAGKSTFINLVSDSKLKVGHGLESCTSEVEVALPFMLDGKMVTLIDTPGFDDTVKTEAEILRLIADFLAVTYKQGRTLNGVIYLTRITDTRMGGIGRKNLRLFRKLCGDETLKSVVIITNMWGDVEPSIGAAREREITNSDLFFKLAFEKGAHMMRHDNTVESAHRIIRKIIGFSPAPLRIQQNMVDERKLLAETGAGHGLKAEPELERQAERHRAELADLRSSMQELLEAKDAKLQELTESLRDVQAELAKAQAEIQHLRENQGSVRAS</sequence>
<evidence type="ECO:0000313" key="4">
    <source>
        <dbReference type="Proteomes" id="UP000008370"/>
    </source>
</evidence>
<dbReference type="InParanoid" id="K5WH37"/>
<dbReference type="Proteomes" id="UP000008370">
    <property type="component" value="Unassembled WGS sequence"/>
</dbReference>
<dbReference type="OrthoDB" id="8954335at2759"/>